<evidence type="ECO:0000256" key="6">
    <source>
        <dbReference type="ARBA" id="ARBA00039017"/>
    </source>
</evidence>
<organism evidence="10 11">
    <name type="scientific">Friedmanniomyces endolithicus</name>
    <dbReference type="NCBI Taxonomy" id="329885"/>
    <lineage>
        <taxon>Eukaryota</taxon>
        <taxon>Fungi</taxon>
        <taxon>Dikarya</taxon>
        <taxon>Ascomycota</taxon>
        <taxon>Pezizomycotina</taxon>
        <taxon>Dothideomycetes</taxon>
        <taxon>Dothideomycetidae</taxon>
        <taxon>Mycosphaerellales</taxon>
        <taxon>Teratosphaeriaceae</taxon>
        <taxon>Friedmanniomyces</taxon>
    </lineage>
</organism>
<dbReference type="GO" id="GO:0008936">
    <property type="term" value="F:nicotinamidase activity"/>
    <property type="evidence" value="ECO:0007669"/>
    <property type="project" value="UniProtKB-EC"/>
</dbReference>
<feature type="region of interest" description="Disordered" evidence="8">
    <location>
        <begin position="61"/>
        <end position="87"/>
    </location>
</feature>
<evidence type="ECO:0000256" key="1">
    <source>
        <dbReference type="ARBA" id="ARBA00006336"/>
    </source>
</evidence>
<sequence length="229" mass="24964">MTNQGKAALVIVDLQNDFCPPDGALAVPGGRDIAPAINKLLDLPFALKIATRDFHPRDHVSFASQHAEKQPFTSSHTITNPENPQETQETILWPDHCVQDTSGCELISELDTSELGLVVDKGQDKRVESYSAFGPPFRSPRVSMSQLADTLRHAGITHVFVCGLAWDFCVKATAIDAAKEGFTTFAIHDASRGIDRSAKGPAATREEMEKHGVRVIGLESKEFDMVRGP</sequence>
<dbReference type="GO" id="GO:0046872">
    <property type="term" value="F:metal ion binding"/>
    <property type="evidence" value="ECO:0007669"/>
    <property type="project" value="UniProtKB-KW"/>
</dbReference>
<name>A0A4V5N8E7_9PEZI</name>
<dbReference type="InterPro" id="IPR052347">
    <property type="entry name" value="Isochorismatase_Nicotinamidase"/>
</dbReference>
<evidence type="ECO:0000256" key="7">
    <source>
        <dbReference type="ARBA" id="ARBA00043224"/>
    </source>
</evidence>
<comment type="caution">
    <text evidence="10">The sequence shown here is derived from an EMBL/GenBank/DDBJ whole genome shotgun (WGS) entry which is preliminary data.</text>
</comment>
<comment type="pathway">
    <text evidence="5">Cofactor biosynthesis; nicotinate biosynthesis; nicotinate from nicotinamide: step 1/1.</text>
</comment>
<dbReference type="EMBL" id="NAJP01000062">
    <property type="protein sequence ID" value="TKA36209.1"/>
    <property type="molecule type" value="Genomic_DNA"/>
</dbReference>
<dbReference type="AlphaFoldDB" id="A0A4V5N8E7"/>
<dbReference type="OrthoDB" id="3341310at2759"/>
<proteinExistence type="inferred from homology"/>
<dbReference type="STRING" id="329885.A0A4V5N8E7"/>
<dbReference type="PANTHER" id="PTHR11080:SF2">
    <property type="entry name" value="LD05707P"/>
    <property type="match status" value="1"/>
</dbReference>
<gene>
    <name evidence="10" type="ORF">B0A54_12839</name>
</gene>
<accession>A0A4V5N8E7</accession>
<dbReference type="GO" id="GO:0019363">
    <property type="term" value="P:pyridine nucleotide biosynthetic process"/>
    <property type="evidence" value="ECO:0007669"/>
    <property type="project" value="UniProtKB-KW"/>
</dbReference>
<keyword evidence="3" id="KW-0479">Metal-binding</keyword>
<dbReference type="Gene3D" id="3.40.50.850">
    <property type="entry name" value="Isochorismatase-like"/>
    <property type="match status" value="1"/>
</dbReference>
<comment type="similarity">
    <text evidence="1">Belongs to the isochorismatase family.</text>
</comment>
<feature type="domain" description="Isochorismatase-like" evidence="9">
    <location>
        <begin position="7"/>
        <end position="218"/>
    </location>
</feature>
<protein>
    <recommendedName>
        <fullName evidence="6">nicotinamidase</fullName>
        <ecNumber evidence="6">3.5.1.19</ecNumber>
    </recommendedName>
    <alternativeName>
        <fullName evidence="7">Nicotinamide deamidase</fullName>
    </alternativeName>
</protein>
<evidence type="ECO:0000259" key="9">
    <source>
        <dbReference type="Pfam" id="PF00857"/>
    </source>
</evidence>
<dbReference type="CDD" id="cd01011">
    <property type="entry name" value="nicotinamidase"/>
    <property type="match status" value="1"/>
</dbReference>
<evidence type="ECO:0000313" key="11">
    <source>
        <dbReference type="Proteomes" id="UP000310066"/>
    </source>
</evidence>
<reference evidence="10 11" key="1">
    <citation type="submission" date="2017-03" db="EMBL/GenBank/DDBJ databases">
        <title>Genomes of endolithic fungi from Antarctica.</title>
        <authorList>
            <person name="Coleine C."/>
            <person name="Masonjones S."/>
            <person name="Stajich J.E."/>
        </authorList>
    </citation>
    <scope>NUCLEOTIDE SEQUENCE [LARGE SCALE GENOMIC DNA]</scope>
    <source>
        <strain evidence="10 11">CCFEE 5311</strain>
    </source>
</reference>
<evidence type="ECO:0000256" key="3">
    <source>
        <dbReference type="ARBA" id="ARBA00022723"/>
    </source>
</evidence>
<dbReference type="Proteomes" id="UP000310066">
    <property type="component" value="Unassembled WGS sequence"/>
</dbReference>
<dbReference type="SUPFAM" id="SSF52499">
    <property type="entry name" value="Isochorismatase-like hydrolases"/>
    <property type="match status" value="1"/>
</dbReference>
<evidence type="ECO:0000256" key="2">
    <source>
        <dbReference type="ARBA" id="ARBA00022642"/>
    </source>
</evidence>
<keyword evidence="2" id="KW-0662">Pyridine nucleotide biosynthesis</keyword>
<feature type="compositionally biased region" description="Polar residues" evidence="8">
    <location>
        <begin position="71"/>
        <end position="87"/>
    </location>
</feature>
<dbReference type="EC" id="3.5.1.19" evidence="6"/>
<keyword evidence="4" id="KW-0378">Hydrolase</keyword>
<dbReference type="InterPro" id="IPR036380">
    <property type="entry name" value="Isochorismatase-like_sf"/>
</dbReference>
<evidence type="ECO:0000256" key="5">
    <source>
        <dbReference type="ARBA" id="ARBA00037900"/>
    </source>
</evidence>
<dbReference type="Pfam" id="PF00857">
    <property type="entry name" value="Isochorismatase"/>
    <property type="match status" value="1"/>
</dbReference>
<evidence type="ECO:0000256" key="8">
    <source>
        <dbReference type="SAM" id="MobiDB-lite"/>
    </source>
</evidence>
<evidence type="ECO:0000256" key="4">
    <source>
        <dbReference type="ARBA" id="ARBA00022801"/>
    </source>
</evidence>
<dbReference type="InterPro" id="IPR000868">
    <property type="entry name" value="Isochorismatase-like_dom"/>
</dbReference>
<evidence type="ECO:0000313" key="10">
    <source>
        <dbReference type="EMBL" id="TKA36209.1"/>
    </source>
</evidence>
<dbReference type="PANTHER" id="PTHR11080">
    <property type="entry name" value="PYRAZINAMIDASE/NICOTINAMIDASE"/>
    <property type="match status" value="1"/>
</dbReference>